<protein>
    <submittedName>
        <fullName evidence="1">Uncharacterized protein</fullName>
    </submittedName>
</protein>
<dbReference type="AlphaFoldDB" id="A0A5M6HGE4"/>
<evidence type="ECO:0000313" key="1">
    <source>
        <dbReference type="EMBL" id="KAA5594930.1"/>
    </source>
</evidence>
<name>A0A5M6HGE4_9HYPH</name>
<evidence type="ECO:0000313" key="2">
    <source>
        <dbReference type="Proteomes" id="UP000323886"/>
    </source>
</evidence>
<comment type="caution">
    <text evidence="1">The sequence shown here is derived from an EMBL/GenBank/DDBJ whole genome shotgun (WGS) entry which is preliminary data.</text>
</comment>
<sequence>MGNYARCNVLFDMGIAYGEVVIACCPKLHWDVDPISAVFPRRARLLKSESGMGFQRPTLTGFADPGSAWDALDAVYSFARQMNAMAITFGGLQQLWECHSEERQHILEELLNDFTSVLERYPVRTDPNDPLNQMSWDEYVKLVESEIEDEDIEDD</sequence>
<reference evidence="1 2" key="1">
    <citation type="submission" date="2019-09" db="EMBL/GenBank/DDBJ databases">
        <title>Draft Whole-Genome sequence of Blastochloris sulfoviridis DSM 729.</title>
        <authorList>
            <person name="Meyer T.E."/>
            <person name="Kyndt J.A."/>
        </authorList>
    </citation>
    <scope>NUCLEOTIDE SEQUENCE [LARGE SCALE GENOMIC DNA]</scope>
    <source>
        <strain evidence="1 2">DSM 729</strain>
    </source>
</reference>
<accession>A0A5M6HGE4</accession>
<proteinExistence type="predicted"/>
<gene>
    <name evidence="1" type="ORF">F1193_16900</name>
</gene>
<keyword evidence="2" id="KW-1185">Reference proteome</keyword>
<dbReference type="Proteomes" id="UP000323886">
    <property type="component" value="Unassembled WGS sequence"/>
</dbReference>
<organism evidence="1 2">
    <name type="scientific">Blastochloris sulfoviridis</name>
    <dbReference type="NCBI Taxonomy" id="50712"/>
    <lineage>
        <taxon>Bacteria</taxon>
        <taxon>Pseudomonadati</taxon>
        <taxon>Pseudomonadota</taxon>
        <taxon>Alphaproteobacteria</taxon>
        <taxon>Hyphomicrobiales</taxon>
        <taxon>Blastochloridaceae</taxon>
        <taxon>Blastochloris</taxon>
    </lineage>
</organism>
<dbReference type="EMBL" id="VWPL01000080">
    <property type="protein sequence ID" value="KAA5594930.1"/>
    <property type="molecule type" value="Genomic_DNA"/>
</dbReference>